<gene>
    <name evidence="1" type="ORF">G5I_09167</name>
</gene>
<organism evidence="2">
    <name type="scientific">Acromyrmex echinatior</name>
    <name type="common">Panamanian leafcutter ant</name>
    <name type="synonym">Acromyrmex octospinosus echinatior</name>
    <dbReference type="NCBI Taxonomy" id="103372"/>
    <lineage>
        <taxon>Eukaryota</taxon>
        <taxon>Metazoa</taxon>
        <taxon>Ecdysozoa</taxon>
        <taxon>Arthropoda</taxon>
        <taxon>Hexapoda</taxon>
        <taxon>Insecta</taxon>
        <taxon>Pterygota</taxon>
        <taxon>Neoptera</taxon>
        <taxon>Endopterygota</taxon>
        <taxon>Hymenoptera</taxon>
        <taxon>Apocrita</taxon>
        <taxon>Aculeata</taxon>
        <taxon>Formicoidea</taxon>
        <taxon>Formicidae</taxon>
        <taxon>Myrmicinae</taxon>
        <taxon>Acromyrmex</taxon>
    </lineage>
</organism>
<dbReference type="Proteomes" id="UP000007755">
    <property type="component" value="Unassembled WGS sequence"/>
</dbReference>
<dbReference type="InParanoid" id="F4WTG9"/>
<dbReference type="AlphaFoldDB" id="F4WTG9"/>
<accession>F4WTG9</accession>
<reference evidence="1" key="1">
    <citation type="submission" date="2011-02" db="EMBL/GenBank/DDBJ databases">
        <title>The genome of the leaf-cutting ant Acromyrmex echinatior suggests key adaptations to social evolution and fungus farming.</title>
        <authorList>
            <person name="Nygaard S."/>
            <person name="Zhang G."/>
        </authorList>
    </citation>
    <scope>NUCLEOTIDE SEQUENCE</scope>
</reference>
<dbReference type="EMBL" id="GL888336">
    <property type="protein sequence ID" value="EGI62487.1"/>
    <property type="molecule type" value="Genomic_DNA"/>
</dbReference>
<keyword evidence="2" id="KW-1185">Reference proteome</keyword>
<protein>
    <submittedName>
        <fullName evidence="1">Uncharacterized protein</fullName>
    </submittedName>
</protein>
<evidence type="ECO:0000313" key="2">
    <source>
        <dbReference type="Proteomes" id="UP000007755"/>
    </source>
</evidence>
<evidence type="ECO:0000313" key="1">
    <source>
        <dbReference type="EMBL" id="EGI62487.1"/>
    </source>
</evidence>
<name>F4WTG9_ACREC</name>
<sequence length="280" mass="31399">MGTIIVQLALPRDAASYDSIVSETHKSHIPRRVLPLARIEESSSLSSSIIGTVWLNEFQLSKLGSVAMNGPETARRARENRMRIKENIGRHQGDRISLARNMFDSVPIMRCLFMLQILIAVTQPNLEARQRLFNVKAESDKLDSHAISRPLSRVSSTRMKTGRGEFSRRSLTFAGRAPIKSTNRNESYNTGAAQRRWILQAAKEAKGIAERIADAKFLTQRNFASAILAKDDVEVRTGAERNRAPRRTVYSLRGVGKGHIVVGEQTREVPLAREKFPRVV</sequence>
<proteinExistence type="predicted"/>